<name>A0A7X1MAQ7_9ACTN</name>
<dbReference type="Proteomes" id="UP000584670">
    <property type="component" value="Unassembled WGS sequence"/>
</dbReference>
<evidence type="ECO:0000313" key="2">
    <source>
        <dbReference type="Proteomes" id="UP000584670"/>
    </source>
</evidence>
<keyword evidence="2" id="KW-1185">Reference proteome</keyword>
<reference evidence="1 2" key="1">
    <citation type="submission" date="2020-08" db="EMBL/GenBank/DDBJ databases">
        <title>Streptomyces sp. PSKA01 genome sequencing and assembly.</title>
        <authorList>
            <person name="Mandal S."/>
            <person name="Maiti P.K."/>
            <person name="Das P."/>
        </authorList>
    </citation>
    <scope>NUCLEOTIDE SEQUENCE [LARGE SCALE GENOMIC DNA]</scope>
    <source>
        <strain evidence="1 2">PSKA01</strain>
    </source>
</reference>
<dbReference type="AlphaFoldDB" id="A0A7X1MAQ7"/>
<dbReference type="EMBL" id="JACMSF010000025">
    <property type="protein sequence ID" value="MBC2904402.1"/>
    <property type="molecule type" value="Genomic_DNA"/>
</dbReference>
<dbReference type="SUPFAM" id="SSF102588">
    <property type="entry name" value="LmbE-like"/>
    <property type="match status" value="1"/>
</dbReference>
<comment type="caution">
    <text evidence="1">The sequence shown here is derived from an EMBL/GenBank/DDBJ whole genome shotgun (WGS) entry which is preliminary data.</text>
</comment>
<organism evidence="1 2">
    <name type="scientific">Streptomyces cupreus</name>
    <dbReference type="NCBI Taxonomy" id="2759956"/>
    <lineage>
        <taxon>Bacteria</taxon>
        <taxon>Bacillati</taxon>
        <taxon>Actinomycetota</taxon>
        <taxon>Actinomycetes</taxon>
        <taxon>Kitasatosporales</taxon>
        <taxon>Streptomycetaceae</taxon>
        <taxon>Streptomyces</taxon>
    </lineage>
</organism>
<dbReference type="InterPro" id="IPR024078">
    <property type="entry name" value="LmbE-like_dom_sf"/>
</dbReference>
<proteinExistence type="predicted"/>
<dbReference type="Gene3D" id="3.40.50.10320">
    <property type="entry name" value="LmbE-like"/>
    <property type="match status" value="1"/>
</dbReference>
<dbReference type="RefSeq" id="WP_186284273.1">
    <property type="nucleotide sequence ID" value="NZ_JACMSF010000025.1"/>
</dbReference>
<sequence>MVGFTDARHPRVRPHRPRLVDASIDDVVERIVGHIRDMRPQLVVTHAAHGR</sequence>
<gene>
    <name evidence="1" type="ORF">H4N64_22825</name>
</gene>
<protein>
    <submittedName>
        <fullName evidence="1">Uncharacterized protein</fullName>
    </submittedName>
</protein>
<evidence type="ECO:0000313" key="1">
    <source>
        <dbReference type="EMBL" id="MBC2904402.1"/>
    </source>
</evidence>
<accession>A0A7X1MAQ7</accession>